<dbReference type="STRING" id="416874.SAMN04487958_105129"/>
<evidence type="ECO:0000256" key="2">
    <source>
        <dbReference type="ARBA" id="ARBA00001946"/>
    </source>
</evidence>
<feature type="binding site" evidence="11">
    <location>
        <position position="120"/>
    </location>
    <ligand>
        <name>ATP</name>
        <dbReference type="ChEBI" id="CHEBI:30616"/>
    </ligand>
</feature>
<evidence type="ECO:0000256" key="11">
    <source>
        <dbReference type="HAMAP-Rule" id="MF_00228"/>
    </source>
</evidence>
<keyword evidence="6 11" id="KW-0547">Nucleotide-binding</keyword>
<evidence type="ECO:0000256" key="1">
    <source>
        <dbReference type="ARBA" id="ARBA00001771"/>
    </source>
</evidence>
<proteinExistence type="inferred from homology"/>
<keyword evidence="5 11" id="KW-0479">Metal-binding</keyword>
<keyword evidence="4 11" id="KW-0808">Transferase</keyword>
<evidence type="ECO:0000256" key="7">
    <source>
        <dbReference type="ARBA" id="ARBA00022777"/>
    </source>
</evidence>
<gene>
    <name evidence="11" type="primary">thiM</name>
    <name evidence="12" type="ORF">SAMN04487958_105129</name>
</gene>
<evidence type="ECO:0000256" key="4">
    <source>
        <dbReference type="ARBA" id="ARBA00022679"/>
    </source>
</evidence>
<keyword evidence="13" id="KW-1185">Reference proteome</keyword>
<dbReference type="SUPFAM" id="SSF53613">
    <property type="entry name" value="Ribokinase-like"/>
    <property type="match status" value="1"/>
</dbReference>
<dbReference type="CDD" id="cd01170">
    <property type="entry name" value="THZ_kinase"/>
    <property type="match status" value="1"/>
</dbReference>
<comment type="function">
    <text evidence="11">Catalyzes the phosphorylation of the hydroxyl group of 4-methyl-5-beta-hydroxyethylthiazole (THZ).</text>
</comment>
<comment type="caution">
    <text evidence="11">Lacks conserved residue(s) required for the propagation of feature annotation.</text>
</comment>
<evidence type="ECO:0000256" key="5">
    <source>
        <dbReference type="ARBA" id="ARBA00022723"/>
    </source>
</evidence>
<dbReference type="GO" id="GO:0000287">
    <property type="term" value="F:magnesium ion binding"/>
    <property type="evidence" value="ECO:0007669"/>
    <property type="project" value="UniProtKB-UniRule"/>
</dbReference>
<dbReference type="Pfam" id="PF02110">
    <property type="entry name" value="HK"/>
    <property type="match status" value="1"/>
</dbReference>
<keyword evidence="8 11" id="KW-0067">ATP-binding</keyword>
<evidence type="ECO:0000256" key="3">
    <source>
        <dbReference type="ARBA" id="ARBA00004868"/>
    </source>
</evidence>
<feature type="binding site" evidence="11">
    <location>
        <position position="45"/>
    </location>
    <ligand>
        <name>substrate</name>
    </ligand>
</feature>
<evidence type="ECO:0000256" key="9">
    <source>
        <dbReference type="ARBA" id="ARBA00022842"/>
    </source>
</evidence>
<dbReference type="GO" id="GO:0009229">
    <property type="term" value="P:thiamine diphosphate biosynthetic process"/>
    <property type="evidence" value="ECO:0007669"/>
    <property type="project" value="UniProtKB-UniRule"/>
</dbReference>
<dbReference type="GO" id="GO:0005524">
    <property type="term" value="F:ATP binding"/>
    <property type="evidence" value="ECO:0007669"/>
    <property type="project" value="UniProtKB-UniRule"/>
</dbReference>
<dbReference type="NCBIfam" id="TIGR00694">
    <property type="entry name" value="thiM"/>
    <property type="match status" value="1"/>
</dbReference>
<sequence length="269" mass="27889">MTIPNFGDSLTALRDTTPLIHCITNYVAMNSTANVLLATGASPAMLHATQEVAEFTGLADALSINIGTLSSPWAEAMLLAARTARAHDTPWVLDPVAVGATRYRQEVCADLLALQPSVIRGNASEILALDGLAHQGRGVDATASTDDAITAAMALAERQQCIVAMTGERDRVTDGKACYTISGGHPLMPRVTTLGCGLSALVAAFIAANPDEPLSASSAAVACSAAAGERAGETAQGPGSFYVALLDALYQLTPDALNHFARREVRDAL</sequence>
<dbReference type="GO" id="GO:0004417">
    <property type="term" value="F:hydroxyethylthiazole kinase activity"/>
    <property type="evidence" value="ECO:0007669"/>
    <property type="project" value="UniProtKB-UniRule"/>
</dbReference>
<comment type="cofactor">
    <cofactor evidence="2 11">
        <name>Mg(2+)</name>
        <dbReference type="ChEBI" id="CHEBI:18420"/>
    </cofactor>
</comment>
<feature type="binding site" evidence="11">
    <location>
        <position position="166"/>
    </location>
    <ligand>
        <name>ATP</name>
        <dbReference type="ChEBI" id="CHEBI:30616"/>
    </ligand>
</feature>
<keyword evidence="7 11" id="KW-0418">Kinase</keyword>
<keyword evidence="9 11" id="KW-0460">Magnesium</keyword>
<dbReference type="EMBL" id="FOGS01000005">
    <property type="protein sequence ID" value="SER98717.1"/>
    <property type="molecule type" value="Genomic_DNA"/>
</dbReference>
<dbReference type="PRINTS" id="PR01099">
    <property type="entry name" value="HYETHTZKNASE"/>
</dbReference>
<dbReference type="EC" id="2.7.1.50" evidence="11"/>
<reference evidence="13" key="1">
    <citation type="submission" date="2016-10" db="EMBL/GenBank/DDBJ databases">
        <authorList>
            <person name="Varghese N."/>
            <person name="Submissions S."/>
        </authorList>
    </citation>
    <scope>NUCLEOTIDE SEQUENCE [LARGE SCALE GENOMIC DNA]</scope>
    <source>
        <strain evidence="13">CGMCC 1.6495</strain>
    </source>
</reference>
<dbReference type="InterPro" id="IPR000417">
    <property type="entry name" value="Hyethyz_kinase"/>
</dbReference>
<protein>
    <recommendedName>
        <fullName evidence="11">Hydroxyethylthiazole kinase</fullName>
        <ecNumber evidence="11">2.7.1.50</ecNumber>
    </recommendedName>
    <alternativeName>
        <fullName evidence="11">4-methyl-5-beta-hydroxyethylthiazole kinase</fullName>
        <shortName evidence="11">TH kinase</shortName>
        <shortName evidence="11">Thz kinase</shortName>
    </alternativeName>
</protein>
<dbReference type="RefSeq" id="WP_092827259.1">
    <property type="nucleotide sequence ID" value="NZ_FOGS01000005.1"/>
</dbReference>
<evidence type="ECO:0000313" key="13">
    <source>
        <dbReference type="Proteomes" id="UP000198505"/>
    </source>
</evidence>
<comment type="pathway">
    <text evidence="3 11">Cofactor biosynthesis; thiamine diphosphate biosynthesis; 4-methyl-5-(2-phosphoethyl)-thiazole from 5-(2-hydroxyethyl)-4-methylthiazole: step 1/1.</text>
</comment>
<comment type="similarity">
    <text evidence="11">Belongs to the Thz kinase family.</text>
</comment>
<evidence type="ECO:0000256" key="6">
    <source>
        <dbReference type="ARBA" id="ARBA00022741"/>
    </source>
</evidence>
<evidence type="ECO:0000256" key="10">
    <source>
        <dbReference type="ARBA" id="ARBA00022977"/>
    </source>
</evidence>
<dbReference type="UniPathway" id="UPA00060">
    <property type="reaction ID" value="UER00139"/>
</dbReference>
<dbReference type="GO" id="GO:0009228">
    <property type="term" value="P:thiamine biosynthetic process"/>
    <property type="evidence" value="ECO:0007669"/>
    <property type="project" value="UniProtKB-KW"/>
</dbReference>
<organism evidence="12 13">
    <name type="scientific">Vreelandella subterranea</name>
    <dbReference type="NCBI Taxonomy" id="416874"/>
    <lineage>
        <taxon>Bacteria</taxon>
        <taxon>Pseudomonadati</taxon>
        <taxon>Pseudomonadota</taxon>
        <taxon>Gammaproteobacteria</taxon>
        <taxon>Oceanospirillales</taxon>
        <taxon>Halomonadaceae</taxon>
        <taxon>Vreelandella</taxon>
    </lineage>
</organism>
<accession>A0A1H9TNT5</accession>
<evidence type="ECO:0000256" key="8">
    <source>
        <dbReference type="ARBA" id="ARBA00022840"/>
    </source>
</evidence>
<name>A0A1H9TNT5_9GAMM</name>
<dbReference type="InterPro" id="IPR029056">
    <property type="entry name" value="Ribokinase-like"/>
</dbReference>
<dbReference type="NCBIfam" id="NF006830">
    <property type="entry name" value="PRK09355.1"/>
    <property type="match status" value="1"/>
</dbReference>
<evidence type="ECO:0000313" key="12">
    <source>
        <dbReference type="EMBL" id="SER98717.1"/>
    </source>
</evidence>
<dbReference type="PIRSF" id="PIRSF000513">
    <property type="entry name" value="Thz_kinase"/>
    <property type="match status" value="1"/>
</dbReference>
<keyword evidence="10 11" id="KW-0784">Thiamine biosynthesis</keyword>
<dbReference type="Proteomes" id="UP000198505">
    <property type="component" value="Unassembled WGS sequence"/>
</dbReference>
<dbReference type="Gene3D" id="3.40.1190.20">
    <property type="match status" value="1"/>
</dbReference>
<dbReference type="HAMAP" id="MF_00228">
    <property type="entry name" value="Thz_kinase"/>
    <property type="match status" value="1"/>
</dbReference>
<comment type="catalytic activity">
    <reaction evidence="1 11">
        <text>5-(2-hydroxyethyl)-4-methylthiazole + ATP = 4-methyl-5-(2-phosphooxyethyl)-thiazole + ADP + H(+)</text>
        <dbReference type="Rhea" id="RHEA:24212"/>
        <dbReference type="ChEBI" id="CHEBI:15378"/>
        <dbReference type="ChEBI" id="CHEBI:17957"/>
        <dbReference type="ChEBI" id="CHEBI:30616"/>
        <dbReference type="ChEBI" id="CHEBI:58296"/>
        <dbReference type="ChEBI" id="CHEBI:456216"/>
        <dbReference type="EC" id="2.7.1.50"/>
    </reaction>
</comment>
<dbReference type="AlphaFoldDB" id="A0A1H9TNT5"/>